<accession>A0ABW6VGB5</accession>
<keyword evidence="1 4" id="KW-0378">Hydrolase</keyword>
<comment type="caution">
    <text evidence="4">The sequence shown here is derived from an EMBL/GenBank/DDBJ whole genome shotgun (WGS) entry which is preliminary data.</text>
</comment>
<evidence type="ECO:0000259" key="3">
    <source>
        <dbReference type="SMART" id="SM00331"/>
    </source>
</evidence>
<dbReference type="PANTHER" id="PTHR43156:SF2">
    <property type="entry name" value="STAGE II SPORULATION PROTEIN E"/>
    <property type="match status" value="1"/>
</dbReference>
<evidence type="ECO:0000313" key="4">
    <source>
        <dbReference type="EMBL" id="MFF4778376.1"/>
    </source>
</evidence>
<dbReference type="Pfam" id="PF07228">
    <property type="entry name" value="SpoIIE"/>
    <property type="match status" value="1"/>
</dbReference>
<dbReference type="InterPro" id="IPR036457">
    <property type="entry name" value="PPM-type-like_dom_sf"/>
</dbReference>
<organism evidence="4 5">
    <name type="scientific">Microtetraspora fusca</name>
    <dbReference type="NCBI Taxonomy" id="1997"/>
    <lineage>
        <taxon>Bacteria</taxon>
        <taxon>Bacillati</taxon>
        <taxon>Actinomycetota</taxon>
        <taxon>Actinomycetes</taxon>
        <taxon>Streptosporangiales</taxon>
        <taxon>Streptosporangiaceae</taxon>
        <taxon>Microtetraspora</taxon>
    </lineage>
</organism>
<keyword evidence="2" id="KW-0812">Transmembrane</keyword>
<name>A0ABW6VGB5_MICFU</name>
<keyword evidence="5" id="KW-1185">Reference proteome</keyword>
<gene>
    <name evidence="4" type="ORF">ACFY05_36685</name>
</gene>
<evidence type="ECO:0000256" key="2">
    <source>
        <dbReference type="SAM" id="Phobius"/>
    </source>
</evidence>
<dbReference type="InterPro" id="IPR052016">
    <property type="entry name" value="Bact_Sigma-Reg"/>
</dbReference>
<feature type="domain" description="PPM-type phosphatase" evidence="3">
    <location>
        <begin position="114"/>
        <end position="335"/>
    </location>
</feature>
<keyword evidence="2" id="KW-0472">Membrane</keyword>
<dbReference type="GO" id="GO:0004722">
    <property type="term" value="F:protein serine/threonine phosphatase activity"/>
    <property type="evidence" value="ECO:0007669"/>
    <property type="project" value="UniProtKB-EC"/>
</dbReference>
<reference evidence="4 5" key="1">
    <citation type="submission" date="2024-10" db="EMBL/GenBank/DDBJ databases">
        <title>The Natural Products Discovery Center: Release of the First 8490 Sequenced Strains for Exploring Actinobacteria Biosynthetic Diversity.</title>
        <authorList>
            <person name="Kalkreuter E."/>
            <person name="Kautsar S.A."/>
            <person name="Yang D."/>
            <person name="Bader C.D."/>
            <person name="Teijaro C.N."/>
            <person name="Fluegel L."/>
            <person name="Davis C.M."/>
            <person name="Simpson J.R."/>
            <person name="Lauterbach L."/>
            <person name="Steele A.D."/>
            <person name="Gui C."/>
            <person name="Meng S."/>
            <person name="Li G."/>
            <person name="Viehrig K."/>
            <person name="Ye F."/>
            <person name="Su P."/>
            <person name="Kiefer A.F."/>
            <person name="Nichols A."/>
            <person name="Cepeda A.J."/>
            <person name="Yan W."/>
            <person name="Fan B."/>
            <person name="Jiang Y."/>
            <person name="Adhikari A."/>
            <person name="Zheng C.-J."/>
            <person name="Schuster L."/>
            <person name="Cowan T.M."/>
            <person name="Smanski M.J."/>
            <person name="Chevrette M.G."/>
            <person name="De Carvalho L.P.S."/>
            <person name="Shen B."/>
        </authorList>
    </citation>
    <scope>NUCLEOTIDE SEQUENCE [LARGE SCALE GENOMIC DNA]</scope>
    <source>
        <strain evidence="4 5">NPDC001281</strain>
    </source>
</reference>
<keyword evidence="2" id="KW-1133">Transmembrane helix</keyword>
<dbReference type="SMART" id="SM00331">
    <property type="entry name" value="PP2C_SIG"/>
    <property type="match status" value="1"/>
</dbReference>
<dbReference type="Proteomes" id="UP001602119">
    <property type="component" value="Unassembled WGS sequence"/>
</dbReference>
<dbReference type="PANTHER" id="PTHR43156">
    <property type="entry name" value="STAGE II SPORULATION PROTEIN E-RELATED"/>
    <property type="match status" value="1"/>
</dbReference>
<proteinExistence type="predicted"/>
<protein>
    <submittedName>
        <fullName evidence="4">PP2C family protein-serine/threonine phosphatase</fullName>
        <ecNumber evidence="4">3.1.3.16</ecNumber>
    </submittedName>
</protein>
<dbReference type="InterPro" id="IPR001932">
    <property type="entry name" value="PPM-type_phosphatase-like_dom"/>
</dbReference>
<dbReference type="RefSeq" id="WP_387346919.1">
    <property type="nucleotide sequence ID" value="NZ_JBIAXI010000031.1"/>
</dbReference>
<dbReference type="EMBL" id="JBIAXI010000031">
    <property type="protein sequence ID" value="MFF4778376.1"/>
    <property type="molecule type" value="Genomic_DNA"/>
</dbReference>
<evidence type="ECO:0000256" key="1">
    <source>
        <dbReference type="ARBA" id="ARBA00022801"/>
    </source>
</evidence>
<dbReference type="Gene3D" id="3.60.40.10">
    <property type="entry name" value="PPM-type phosphatase domain"/>
    <property type="match status" value="1"/>
</dbReference>
<dbReference type="EC" id="3.1.3.16" evidence="4"/>
<feature type="transmembrane region" description="Helical" evidence="2">
    <location>
        <begin position="62"/>
        <end position="81"/>
    </location>
</feature>
<sequence length="346" mass="37039">MITATNLAAPGHLHLGPLLVAAPALAAVTLGPRLTALTGVLAQGGQVVIGVVLNDLSSVERMAQMASVVLVSVFAVILSGVRERQVRELRWVRHVSEIAQGLVLRPLPPRIGPLRVAAVYLAAETEMQIGGDLYAAARTACGTRLIVGDVRGNGLTAVGDAALLLGAFRAAAHRQADLAELTAYLDASVCWNLAEPGEDDLARECFITAILIDIPDHTPTVQMVYCGHPPPLLLRRGRISTLCARQPGPPLGLQLGMPCHHADTFDFKAGDLLLLYTDGVIEARNAQGDFYPLTERAVAWTGERPDVLLEHLRSDLLAHAGGRLRDDAAVIAIERQYLHSHTSHQR</sequence>
<evidence type="ECO:0000313" key="5">
    <source>
        <dbReference type="Proteomes" id="UP001602119"/>
    </source>
</evidence>